<proteinExistence type="predicted"/>
<accession>A0A8D8WBH5</accession>
<reference evidence="2" key="1">
    <citation type="submission" date="2021-05" db="EMBL/GenBank/DDBJ databases">
        <authorList>
            <person name="Alioto T."/>
            <person name="Alioto T."/>
            <person name="Gomez Garrido J."/>
        </authorList>
    </citation>
    <scope>NUCLEOTIDE SEQUENCE</scope>
</reference>
<feature type="region of interest" description="Disordered" evidence="1">
    <location>
        <begin position="125"/>
        <end position="152"/>
    </location>
</feature>
<feature type="compositionally biased region" description="Polar residues" evidence="1">
    <location>
        <begin position="128"/>
        <end position="139"/>
    </location>
</feature>
<name>A0A8D8WBH5_9HEMI</name>
<evidence type="ECO:0000313" key="2">
    <source>
        <dbReference type="EMBL" id="CAG6654118.1"/>
    </source>
</evidence>
<sequence>MGNSYVPSSSLAYSSIITSGATVTSSNLSNVNSSVTTSSLFNSGLKTSTVALSNVSSYTPSSLSYVALNNTFDLNTSVVSSNTCSESSSAKNTASYPVPYSSMTLYPPVTSSVTDFNLSTIFPEINDKNQNSSRSQLYSNPRHYQRSKSNKS</sequence>
<organism evidence="2">
    <name type="scientific">Cacopsylla melanoneura</name>
    <dbReference type="NCBI Taxonomy" id="428564"/>
    <lineage>
        <taxon>Eukaryota</taxon>
        <taxon>Metazoa</taxon>
        <taxon>Ecdysozoa</taxon>
        <taxon>Arthropoda</taxon>
        <taxon>Hexapoda</taxon>
        <taxon>Insecta</taxon>
        <taxon>Pterygota</taxon>
        <taxon>Neoptera</taxon>
        <taxon>Paraneoptera</taxon>
        <taxon>Hemiptera</taxon>
        <taxon>Sternorrhyncha</taxon>
        <taxon>Psylloidea</taxon>
        <taxon>Psyllidae</taxon>
        <taxon>Psyllinae</taxon>
        <taxon>Cacopsylla</taxon>
    </lineage>
</organism>
<dbReference type="AlphaFoldDB" id="A0A8D8WBH5"/>
<feature type="compositionally biased region" description="Basic residues" evidence="1">
    <location>
        <begin position="143"/>
        <end position="152"/>
    </location>
</feature>
<protein>
    <submittedName>
        <fullName evidence="2">Uncharacterized protein</fullName>
    </submittedName>
</protein>
<evidence type="ECO:0000256" key="1">
    <source>
        <dbReference type="SAM" id="MobiDB-lite"/>
    </source>
</evidence>
<dbReference type="EMBL" id="HBUF01176621">
    <property type="protein sequence ID" value="CAG6654118.1"/>
    <property type="molecule type" value="Transcribed_RNA"/>
</dbReference>